<comment type="caution">
    <text evidence="1">The sequence shown here is derived from an EMBL/GenBank/DDBJ whole genome shotgun (WGS) entry which is preliminary data.</text>
</comment>
<gene>
    <name evidence="1" type="ORF">ATE80_08250</name>
</gene>
<proteinExistence type="predicted"/>
<organism evidence="1 2">
    <name type="scientific">Streptomyces kanasensis</name>
    <dbReference type="NCBI Taxonomy" id="936756"/>
    <lineage>
        <taxon>Bacteria</taxon>
        <taxon>Bacillati</taxon>
        <taxon>Actinomycetota</taxon>
        <taxon>Actinomycetes</taxon>
        <taxon>Kitasatosporales</taxon>
        <taxon>Streptomycetaceae</taxon>
        <taxon>Streptomyces</taxon>
    </lineage>
</organism>
<evidence type="ECO:0000313" key="1">
    <source>
        <dbReference type="EMBL" id="KUH39249.1"/>
    </source>
</evidence>
<evidence type="ECO:0008006" key="3">
    <source>
        <dbReference type="Google" id="ProtNLM"/>
    </source>
</evidence>
<dbReference type="EMBL" id="LNSV01000014">
    <property type="protein sequence ID" value="KUH39249.1"/>
    <property type="molecule type" value="Genomic_DNA"/>
</dbReference>
<dbReference type="AlphaFoldDB" id="A0A100Y7T6"/>
<keyword evidence="2" id="KW-1185">Reference proteome</keyword>
<sequence>MTVEIARVLALVLAVAVGVVVYRRVVGPSERPASTGVAEELGLLPRSRQNTLLSTPAPALERALAAAAHGGWEPAARLMAATREDRDWSLRCGYARALGDAAAEGDGAWLETWTHVAGPDDPDVAVVRAHATVSVAWRLRGAAYAKDTSREQFAGFHRTLAQAPAEIECAAELNPADPTPYVAELHTARGLGYPHARVHRIWAEVTARDPYHFDAHTSALQYWCAKWHGSAELAESFARSAAAAAPAGSLLAVLPLVAWWEHHDDGAKAGDYRTPQLVALVDAALADVAAAPPGHPRAATVRHVLAYFLTRQGRHEAALEQFRLVDGHVGAFPWAYHGDPAAAYCRWREEAAKGARRR</sequence>
<reference evidence="1 2" key="1">
    <citation type="submission" date="2015-11" db="EMBL/GenBank/DDBJ databases">
        <title>Genome-wide analysis reveals the secondary metabolome in Streptomyces kanasensis ZX01.</title>
        <authorList>
            <person name="Zhang G."/>
            <person name="Han L."/>
            <person name="Feng J."/>
            <person name="Zhang X."/>
        </authorList>
    </citation>
    <scope>NUCLEOTIDE SEQUENCE [LARGE SCALE GENOMIC DNA]</scope>
    <source>
        <strain evidence="1 2">ZX01</strain>
    </source>
</reference>
<protein>
    <recommendedName>
        <fullName evidence="3">DUF4034 domain-containing protein</fullName>
    </recommendedName>
</protein>
<accession>A0A100Y7T6</accession>
<dbReference type="STRING" id="936756.ATE80_08250"/>
<dbReference type="Proteomes" id="UP000054011">
    <property type="component" value="Unassembled WGS sequence"/>
</dbReference>
<dbReference type="RefSeq" id="WP_058941489.1">
    <property type="nucleotide sequence ID" value="NZ_LNSV01000014.1"/>
</dbReference>
<name>A0A100Y7T6_9ACTN</name>
<evidence type="ECO:0000313" key="2">
    <source>
        <dbReference type="Proteomes" id="UP000054011"/>
    </source>
</evidence>